<feature type="domain" description="Anti-sigma-28 factor FlgM C-terminal" evidence="7">
    <location>
        <begin position="33"/>
        <end position="83"/>
    </location>
</feature>
<evidence type="ECO:0000256" key="1">
    <source>
        <dbReference type="ARBA" id="ARBA00005322"/>
    </source>
</evidence>
<organism evidence="8 9">
    <name type="scientific">Ureibacillus chungkukjangi</name>
    <dbReference type="NCBI Taxonomy" id="1202712"/>
    <lineage>
        <taxon>Bacteria</taxon>
        <taxon>Bacillati</taxon>
        <taxon>Bacillota</taxon>
        <taxon>Bacilli</taxon>
        <taxon>Bacillales</taxon>
        <taxon>Caryophanaceae</taxon>
        <taxon>Ureibacillus</taxon>
    </lineage>
</organism>
<gene>
    <name evidence="8" type="ORF">BJ095_104118</name>
</gene>
<dbReference type="GO" id="GO:0044781">
    <property type="term" value="P:bacterial-type flagellum organization"/>
    <property type="evidence" value="ECO:0007669"/>
    <property type="project" value="UniProtKB-KW"/>
</dbReference>
<evidence type="ECO:0000313" key="8">
    <source>
        <dbReference type="EMBL" id="PYF07610.1"/>
    </source>
</evidence>
<comment type="caution">
    <text evidence="8">The sequence shown here is derived from an EMBL/GenBank/DDBJ whole genome shotgun (WGS) entry which is preliminary data.</text>
</comment>
<evidence type="ECO:0000256" key="2">
    <source>
        <dbReference type="ARBA" id="ARBA00017823"/>
    </source>
</evidence>
<dbReference type="OrthoDB" id="2991036at2"/>
<name>A0A318TUR5_9BACL</name>
<evidence type="ECO:0000256" key="3">
    <source>
        <dbReference type="ARBA" id="ARBA00022491"/>
    </source>
</evidence>
<evidence type="ECO:0000256" key="4">
    <source>
        <dbReference type="ARBA" id="ARBA00022795"/>
    </source>
</evidence>
<dbReference type="Proteomes" id="UP000247416">
    <property type="component" value="Unassembled WGS sequence"/>
</dbReference>
<keyword evidence="5" id="KW-0805">Transcription regulation</keyword>
<dbReference type="RefSeq" id="WP_107932632.1">
    <property type="nucleotide sequence ID" value="NZ_PYWJ01000003.1"/>
</dbReference>
<dbReference type="InterPro" id="IPR031316">
    <property type="entry name" value="FlgM_C"/>
</dbReference>
<evidence type="ECO:0000313" key="9">
    <source>
        <dbReference type="Proteomes" id="UP000247416"/>
    </source>
</evidence>
<reference evidence="8 9" key="1">
    <citation type="submission" date="2018-06" db="EMBL/GenBank/DDBJ databases">
        <title>Genomic Encyclopedia of Archaeal and Bacterial Type Strains, Phase II (KMG-II): from individual species to whole genera.</title>
        <authorList>
            <person name="Goeker M."/>
        </authorList>
    </citation>
    <scope>NUCLEOTIDE SEQUENCE [LARGE SCALE GENOMIC DNA]</scope>
    <source>
        <strain evidence="8 9">KACC 16626</strain>
    </source>
</reference>
<evidence type="ECO:0000259" key="7">
    <source>
        <dbReference type="Pfam" id="PF04316"/>
    </source>
</evidence>
<dbReference type="SUPFAM" id="SSF101498">
    <property type="entry name" value="Anti-sigma factor FlgM"/>
    <property type="match status" value="1"/>
</dbReference>
<comment type="similarity">
    <text evidence="1">Belongs to the FlgM family.</text>
</comment>
<dbReference type="GO" id="GO:0045892">
    <property type="term" value="P:negative regulation of DNA-templated transcription"/>
    <property type="evidence" value="ECO:0007669"/>
    <property type="project" value="InterPro"/>
</dbReference>
<dbReference type="NCBIfam" id="TIGR03824">
    <property type="entry name" value="FlgM_jcvi"/>
    <property type="match status" value="1"/>
</dbReference>
<sequence>MKITSFGVNSVNPYNKQQKNLKAAESKSVAATDKIEISSAAKEMSASSTYSTERAQKIQQLKEQIHSGNYQVDSRKVAEDMLNYYRK</sequence>
<keyword evidence="4" id="KW-1005">Bacterial flagellum biogenesis</keyword>
<dbReference type="AlphaFoldDB" id="A0A318TUR5"/>
<keyword evidence="6" id="KW-0804">Transcription</keyword>
<protein>
    <recommendedName>
        <fullName evidence="2">Negative regulator of flagellin synthesis</fullName>
    </recommendedName>
</protein>
<dbReference type="Pfam" id="PF04316">
    <property type="entry name" value="FlgM"/>
    <property type="match status" value="1"/>
</dbReference>
<keyword evidence="9" id="KW-1185">Reference proteome</keyword>
<accession>A0A318TUR5</accession>
<dbReference type="InterPro" id="IPR035890">
    <property type="entry name" value="Anti-sigma-28_factor_FlgM_sf"/>
</dbReference>
<proteinExistence type="inferred from homology"/>
<dbReference type="EMBL" id="QJTJ01000004">
    <property type="protein sequence ID" value="PYF07610.1"/>
    <property type="molecule type" value="Genomic_DNA"/>
</dbReference>
<dbReference type="InterPro" id="IPR007412">
    <property type="entry name" value="FlgM"/>
</dbReference>
<evidence type="ECO:0000256" key="5">
    <source>
        <dbReference type="ARBA" id="ARBA00023015"/>
    </source>
</evidence>
<keyword evidence="3" id="KW-0678">Repressor</keyword>
<evidence type="ECO:0000256" key="6">
    <source>
        <dbReference type="ARBA" id="ARBA00023163"/>
    </source>
</evidence>